<keyword evidence="2" id="KW-0663">Pyridoxal phosphate</keyword>
<protein>
    <recommendedName>
        <fullName evidence="5">dTDP-4-amino-4,6-dideoxygalactose transaminase</fullName>
    </recommendedName>
</protein>
<proteinExistence type="inferred from homology"/>
<evidence type="ECO:0008006" key="5">
    <source>
        <dbReference type="Google" id="ProtNLM"/>
    </source>
</evidence>
<dbReference type="PANTHER" id="PTHR30244:SF34">
    <property type="entry name" value="DTDP-4-AMINO-4,6-DIDEOXYGALACTOSE TRANSAMINASE"/>
    <property type="match status" value="1"/>
</dbReference>
<comment type="caution">
    <text evidence="3">The sequence shown here is derived from an EMBL/GenBank/DDBJ whole genome shotgun (WGS) entry which is preliminary data.</text>
</comment>
<organism evidence="3 4">
    <name type="scientific">Protofrankia coriariae</name>
    <dbReference type="NCBI Taxonomy" id="1562887"/>
    <lineage>
        <taxon>Bacteria</taxon>
        <taxon>Bacillati</taxon>
        <taxon>Actinomycetota</taxon>
        <taxon>Actinomycetes</taxon>
        <taxon>Frankiales</taxon>
        <taxon>Frankiaceae</taxon>
        <taxon>Protofrankia</taxon>
    </lineage>
</organism>
<name>A0ABR5F0C7_9ACTN</name>
<evidence type="ECO:0000256" key="2">
    <source>
        <dbReference type="RuleBase" id="RU004508"/>
    </source>
</evidence>
<dbReference type="InterPro" id="IPR000653">
    <property type="entry name" value="DegT/StrS_aminotransferase"/>
</dbReference>
<dbReference type="Proteomes" id="UP000035425">
    <property type="component" value="Unassembled WGS sequence"/>
</dbReference>
<gene>
    <name evidence="3" type="ORF">FrCorBMG51_19980</name>
</gene>
<reference evidence="3 4" key="1">
    <citation type="submission" date="2014-12" db="EMBL/GenBank/DDBJ databases">
        <title>Frankia sp. BMG5.1 draft genome.</title>
        <authorList>
            <person name="Gtari M."/>
            <person name="Ghodhbane-Gtari F."/>
            <person name="Nouioui I."/>
            <person name="Ktari A."/>
            <person name="Hezbri K."/>
            <person name="Mimouni W."/>
            <person name="Sbissi I."/>
            <person name="Ayari A."/>
            <person name="Yamanaka T."/>
            <person name="Normand P."/>
            <person name="Tisa L.S."/>
            <person name="Boudabous A."/>
        </authorList>
    </citation>
    <scope>NUCLEOTIDE SEQUENCE [LARGE SCALE GENOMIC DNA]</scope>
    <source>
        <strain evidence="3 4">BMG5.1</strain>
    </source>
</reference>
<dbReference type="SUPFAM" id="SSF53383">
    <property type="entry name" value="PLP-dependent transferases"/>
    <property type="match status" value="1"/>
</dbReference>
<dbReference type="PIRSF" id="PIRSF000390">
    <property type="entry name" value="PLP_StrS"/>
    <property type="match status" value="1"/>
</dbReference>
<dbReference type="InterPro" id="IPR015422">
    <property type="entry name" value="PyrdxlP-dep_Trfase_small"/>
</dbReference>
<dbReference type="EMBL" id="JWIO01000042">
    <property type="protein sequence ID" value="KLL10137.1"/>
    <property type="molecule type" value="Genomic_DNA"/>
</dbReference>
<accession>A0ABR5F0C7</accession>
<comment type="similarity">
    <text evidence="2">Belongs to the DegT/DnrJ/EryC1 family.</text>
</comment>
<sequence>MPALRLRFDVAARREVTDRVDEALASGALTLGPQLAEFEARVEPWVGREAAAVSSGSAALEIAFRIIGVAGRTVLVPVNTFFATAAAAVRAGAVVDFVDMELDGLGLDPASLARALDRHPDVAAVTVVHIGGVISPAIHQVAATCRARGIPLVEDAAHAFGSRLDGAPAGTFGTYGAFSLYPTKVLTSAEGGILTAPGPAELNTVRRLRDHGRVAYEAGLHDCPGSNWRMSEVHAAIGLAQLERFDAATRARHALAARYDEHLSGVPGLRRYDVPAGVTANGYKYLAYLPDGVDRATLKARLRTHHGVALAGEVYDTLLCEQPYFTAQGAPPARDFPQARWFAAHHICLPLYPSITPDQQQRTLAALRTELANLC</sequence>
<evidence type="ECO:0000313" key="3">
    <source>
        <dbReference type="EMBL" id="KLL10137.1"/>
    </source>
</evidence>
<evidence type="ECO:0000313" key="4">
    <source>
        <dbReference type="Proteomes" id="UP000035425"/>
    </source>
</evidence>
<evidence type="ECO:0000256" key="1">
    <source>
        <dbReference type="ARBA" id="ARBA00001933"/>
    </source>
</evidence>
<dbReference type="Gene3D" id="3.40.640.10">
    <property type="entry name" value="Type I PLP-dependent aspartate aminotransferase-like (Major domain)"/>
    <property type="match status" value="1"/>
</dbReference>
<keyword evidence="4" id="KW-1185">Reference proteome</keyword>
<dbReference type="InterPro" id="IPR015424">
    <property type="entry name" value="PyrdxlP-dep_Trfase"/>
</dbReference>
<dbReference type="Pfam" id="PF01041">
    <property type="entry name" value="DegT_DnrJ_EryC1"/>
    <property type="match status" value="1"/>
</dbReference>
<comment type="cofactor">
    <cofactor evidence="1">
        <name>pyridoxal 5'-phosphate</name>
        <dbReference type="ChEBI" id="CHEBI:597326"/>
    </cofactor>
</comment>
<dbReference type="PANTHER" id="PTHR30244">
    <property type="entry name" value="TRANSAMINASE"/>
    <property type="match status" value="1"/>
</dbReference>
<dbReference type="Gene3D" id="3.90.1150.10">
    <property type="entry name" value="Aspartate Aminotransferase, domain 1"/>
    <property type="match status" value="1"/>
</dbReference>
<dbReference type="InterPro" id="IPR015421">
    <property type="entry name" value="PyrdxlP-dep_Trfase_major"/>
</dbReference>